<dbReference type="GO" id="GO:0016020">
    <property type="term" value="C:membrane"/>
    <property type="evidence" value="ECO:0007669"/>
    <property type="project" value="InterPro"/>
</dbReference>
<dbReference type="GO" id="GO:0000270">
    <property type="term" value="P:peptidoglycan metabolic process"/>
    <property type="evidence" value="ECO:0007669"/>
    <property type="project" value="InterPro"/>
</dbReference>
<reference evidence="4" key="1">
    <citation type="journal article" date="2014" name="Int. J. Syst. Evol. Microbiol.">
        <title>Complete genome sequence of Corynebacterium casei LMG S-19264T (=DSM 44701T), isolated from a smear-ripened cheese.</title>
        <authorList>
            <consortium name="US DOE Joint Genome Institute (JGI-PGF)"/>
            <person name="Walter F."/>
            <person name="Albersmeier A."/>
            <person name="Kalinowski J."/>
            <person name="Ruckert C."/>
        </authorList>
    </citation>
    <scope>NUCLEOTIDE SEQUENCE</scope>
    <source>
        <strain evidence="4">CGMCC 1.12195</strain>
    </source>
</reference>
<evidence type="ECO:0000259" key="3">
    <source>
        <dbReference type="PROSITE" id="PS51782"/>
    </source>
</evidence>
<feature type="chain" id="PRO_5036834290" description="LysM domain-containing protein" evidence="2">
    <location>
        <begin position="23"/>
        <end position="486"/>
    </location>
</feature>
<evidence type="ECO:0000256" key="1">
    <source>
        <dbReference type="ARBA" id="ARBA00007734"/>
    </source>
</evidence>
<comment type="caution">
    <text evidence="4">The sequence shown here is derived from an EMBL/GenBank/DDBJ whole genome shotgun (WGS) entry which is preliminary data.</text>
</comment>
<dbReference type="PROSITE" id="PS51782">
    <property type="entry name" value="LYSM"/>
    <property type="match status" value="2"/>
</dbReference>
<accession>A0A917M7Z3</accession>
<keyword evidence="5" id="KW-1185">Reference proteome</keyword>
<dbReference type="InterPro" id="IPR008258">
    <property type="entry name" value="Transglycosylase_SLT_dom_1"/>
</dbReference>
<protein>
    <recommendedName>
        <fullName evidence="3">LysM domain-containing protein</fullName>
    </recommendedName>
</protein>
<dbReference type="EMBL" id="BMER01000001">
    <property type="protein sequence ID" value="GGG85003.1"/>
    <property type="molecule type" value="Genomic_DNA"/>
</dbReference>
<dbReference type="Proteomes" id="UP000660862">
    <property type="component" value="Unassembled WGS sequence"/>
</dbReference>
<dbReference type="RefSeq" id="WP_188505532.1">
    <property type="nucleotide sequence ID" value="NZ_BMER01000001.1"/>
</dbReference>
<organism evidence="4 5">
    <name type="scientific">Parapedobacter pyrenivorans</name>
    <dbReference type="NCBI Taxonomy" id="1305674"/>
    <lineage>
        <taxon>Bacteria</taxon>
        <taxon>Pseudomonadati</taxon>
        <taxon>Bacteroidota</taxon>
        <taxon>Sphingobacteriia</taxon>
        <taxon>Sphingobacteriales</taxon>
        <taxon>Sphingobacteriaceae</taxon>
        <taxon>Parapedobacter</taxon>
    </lineage>
</organism>
<sequence length="486" mass="53523">MVLKKVSAIAVSSMLCAQLALSKTTPSDSLLDTLTSENSIANHIDIQLELIADSIDFVYLEEELGNSPIFEFVPETVEGRLVYLQKTVPLTYNAQVQSYIDVYSTDRYKKHLSRMMGLGQYYFPIYERVFAEQGIPDEIKYLSIVESALNPHAVSRVGATGLWQFMFATARMYDLAIDNYIDERKDPVAASYAAAAYLMDAYNDFGDWLLAIASYNCGKGNILRAIQRSGLSSPDYWAISPYLPRETRNYVPAFIAVTYMLGYHEEHGIMPADSGILTETETVSVQKFVPLSGVAKALEVEEELIKSLNPAYKRGVVNGSPEFPKRLVLPEAAPRTYPALYAVLNTSNTAPSVVNAVNGGDNNNATAAPASAHVTTHRVRKGETLGIIAKRHQVTVQDLRAWNGIKNNTIVPGQRLRVFSPSDNANSSRPSQTISDSYITYRVKKGDTLSGIAKRHRSASVSAIKSDNGLNNSSIKPGMMLKIKVN</sequence>
<dbReference type="SMART" id="SM00257">
    <property type="entry name" value="LysM"/>
    <property type="match status" value="2"/>
</dbReference>
<dbReference type="InterPro" id="IPR018392">
    <property type="entry name" value="LysM"/>
</dbReference>
<feature type="domain" description="LysM" evidence="3">
    <location>
        <begin position="375"/>
        <end position="418"/>
    </location>
</feature>
<dbReference type="Pfam" id="PF01476">
    <property type="entry name" value="LysM"/>
    <property type="match status" value="2"/>
</dbReference>
<dbReference type="GO" id="GO:0008932">
    <property type="term" value="F:lytic endotransglycosylase activity"/>
    <property type="evidence" value="ECO:0007669"/>
    <property type="project" value="TreeGrafter"/>
</dbReference>
<dbReference type="PANTHER" id="PTHR33734">
    <property type="entry name" value="LYSM DOMAIN-CONTAINING GPI-ANCHORED PROTEIN 2"/>
    <property type="match status" value="1"/>
</dbReference>
<name>A0A917M7Z3_9SPHI</name>
<reference evidence="4" key="2">
    <citation type="submission" date="2020-09" db="EMBL/GenBank/DDBJ databases">
        <authorList>
            <person name="Sun Q."/>
            <person name="Zhou Y."/>
        </authorList>
    </citation>
    <scope>NUCLEOTIDE SEQUENCE</scope>
    <source>
        <strain evidence="4">CGMCC 1.12195</strain>
    </source>
</reference>
<feature type="signal peptide" evidence="2">
    <location>
        <begin position="1"/>
        <end position="22"/>
    </location>
</feature>
<dbReference type="SUPFAM" id="SSF54106">
    <property type="entry name" value="LysM domain"/>
    <property type="match status" value="2"/>
</dbReference>
<evidence type="ECO:0000313" key="4">
    <source>
        <dbReference type="EMBL" id="GGG85003.1"/>
    </source>
</evidence>
<dbReference type="InterPro" id="IPR023346">
    <property type="entry name" value="Lysozyme-like_dom_sf"/>
</dbReference>
<dbReference type="CDD" id="cd16894">
    <property type="entry name" value="MltD-like"/>
    <property type="match status" value="1"/>
</dbReference>
<evidence type="ECO:0000313" key="5">
    <source>
        <dbReference type="Proteomes" id="UP000660862"/>
    </source>
</evidence>
<proteinExistence type="inferred from homology"/>
<feature type="domain" description="LysM" evidence="3">
    <location>
        <begin position="439"/>
        <end position="483"/>
    </location>
</feature>
<dbReference type="InterPro" id="IPR000189">
    <property type="entry name" value="Transglyc_AS"/>
</dbReference>
<gene>
    <name evidence="4" type="ORF">GCM10007415_17900</name>
</gene>
<dbReference type="SUPFAM" id="SSF53955">
    <property type="entry name" value="Lysozyme-like"/>
    <property type="match status" value="1"/>
</dbReference>
<dbReference type="Gene3D" id="1.10.530.10">
    <property type="match status" value="1"/>
</dbReference>
<evidence type="ECO:0000256" key="2">
    <source>
        <dbReference type="SAM" id="SignalP"/>
    </source>
</evidence>
<dbReference type="PANTHER" id="PTHR33734:SF22">
    <property type="entry name" value="MEMBRANE-BOUND LYTIC MUREIN TRANSGLYCOSYLASE D"/>
    <property type="match status" value="1"/>
</dbReference>
<comment type="similarity">
    <text evidence="1">Belongs to the transglycosylase Slt family.</text>
</comment>
<dbReference type="CDD" id="cd00118">
    <property type="entry name" value="LysM"/>
    <property type="match status" value="2"/>
</dbReference>
<dbReference type="PROSITE" id="PS00922">
    <property type="entry name" value="TRANSGLYCOSYLASE"/>
    <property type="match status" value="1"/>
</dbReference>
<dbReference type="Gene3D" id="3.10.350.10">
    <property type="entry name" value="LysM domain"/>
    <property type="match status" value="2"/>
</dbReference>
<dbReference type="InterPro" id="IPR036779">
    <property type="entry name" value="LysM_dom_sf"/>
</dbReference>
<dbReference type="AlphaFoldDB" id="A0A917M7Z3"/>
<dbReference type="Pfam" id="PF01464">
    <property type="entry name" value="SLT"/>
    <property type="match status" value="1"/>
</dbReference>
<keyword evidence="2" id="KW-0732">Signal</keyword>